<organism evidence="9 10">
    <name type="scientific">Clostridium tertium</name>
    <dbReference type="NCBI Taxonomy" id="1559"/>
    <lineage>
        <taxon>Bacteria</taxon>
        <taxon>Bacillati</taxon>
        <taxon>Bacillota</taxon>
        <taxon>Clostridia</taxon>
        <taxon>Eubacteriales</taxon>
        <taxon>Clostridiaceae</taxon>
        <taxon>Clostridium</taxon>
    </lineage>
</organism>
<comment type="subcellular location">
    <subcellularLocation>
        <location evidence="1">Cell membrane</location>
        <topology evidence="1">Multi-pass membrane protein</topology>
    </subcellularLocation>
</comment>
<evidence type="ECO:0000256" key="4">
    <source>
        <dbReference type="ARBA" id="ARBA00022692"/>
    </source>
</evidence>
<protein>
    <submittedName>
        <fullName evidence="9">DedA family protein</fullName>
    </submittedName>
</protein>
<feature type="transmembrane region" description="Helical" evidence="7">
    <location>
        <begin position="107"/>
        <end position="126"/>
    </location>
</feature>
<reference evidence="9" key="1">
    <citation type="submission" date="2022-05" db="EMBL/GenBank/DDBJ databases">
        <title>Draft genome sequence of Clostridium tertium strain CP3 isolated from Peru.</title>
        <authorList>
            <person name="Hurtado R."/>
            <person name="Lima L."/>
            <person name="Sousa T."/>
            <person name="Jaiswal A.K."/>
            <person name="Tiwari S."/>
            <person name="Maturrano L."/>
            <person name="Brenig B."/>
            <person name="Azevedo V."/>
        </authorList>
    </citation>
    <scope>NUCLEOTIDE SEQUENCE</scope>
    <source>
        <strain evidence="9">CP3</strain>
    </source>
</reference>
<feature type="domain" description="VTT" evidence="8">
    <location>
        <begin position="33"/>
        <end position="158"/>
    </location>
</feature>
<dbReference type="Pfam" id="PF09335">
    <property type="entry name" value="VTT_dom"/>
    <property type="match status" value="1"/>
</dbReference>
<dbReference type="PANTHER" id="PTHR42709">
    <property type="entry name" value="ALKALINE PHOSPHATASE LIKE PROTEIN"/>
    <property type="match status" value="1"/>
</dbReference>
<dbReference type="Proteomes" id="UP001141183">
    <property type="component" value="Unassembled WGS sequence"/>
</dbReference>
<evidence type="ECO:0000256" key="2">
    <source>
        <dbReference type="ARBA" id="ARBA00010792"/>
    </source>
</evidence>
<evidence type="ECO:0000313" key="10">
    <source>
        <dbReference type="Proteomes" id="UP001141183"/>
    </source>
</evidence>
<gene>
    <name evidence="9" type="ORF">NE398_16705</name>
</gene>
<feature type="transmembrane region" description="Helical" evidence="7">
    <location>
        <begin position="49"/>
        <end position="74"/>
    </location>
</feature>
<comment type="caution">
    <text evidence="9">The sequence shown here is derived from an EMBL/GenBank/DDBJ whole genome shotgun (WGS) entry which is preliminary data.</text>
</comment>
<feature type="transmembrane region" description="Helical" evidence="7">
    <location>
        <begin position="146"/>
        <end position="165"/>
    </location>
</feature>
<dbReference type="RefSeq" id="WP_008677726.1">
    <property type="nucleotide sequence ID" value="NZ_CABKOG010000003.1"/>
</dbReference>
<feature type="transmembrane region" description="Helical" evidence="7">
    <location>
        <begin position="12"/>
        <end position="29"/>
    </location>
</feature>
<dbReference type="EMBL" id="JAMRYU010000019">
    <property type="protein sequence ID" value="MDC4241778.1"/>
    <property type="molecule type" value="Genomic_DNA"/>
</dbReference>
<dbReference type="GO" id="GO:0005886">
    <property type="term" value="C:plasma membrane"/>
    <property type="evidence" value="ECO:0007669"/>
    <property type="project" value="UniProtKB-SubCell"/>
</dbReference>
<keyword evidence="4 7" id="KW-0812">Transmembrane</keyword>
<sequence length="171" mass="19045">MDVGVLNQYFSQYGIIVVFIIVFLEYLNLPGFPAGIIMPLAGVWASKGGVNIILVISLSVLAGLLGSWALYFLGRFFGEFILEKYLKKFPKHEVAINKNFKILREKGSMGVFISKLIPMARTLISIPAGVLKLDFVKYTVSSTLGIFIWNFIFIGAGYVFGEAVFQKLTFL</sequence>
<dbReference type="InterPro" id="IPR032816">
    <property type="entry name" value="VTT_dom"/>
</dbReference>
<evidence type="ECO:0000256" key="3">
    <source>
        <dbReference type="ARBA" id="ARBA00022475"/>
    </source>
</evidence>
<keyword evidence="10" id="KW-1185">Reference proteome</keyword>
<proteinExistence type="inferred from homology"/>
<evidence type="ECO:0000256" key="5">
    <source>
        <dbReference type="ARBA" id="ARBA00022989"/>
    </source>
</evidence>
<dbReference type="InterPro" id="IPR051311">
    <property type="entry name" value="DedA_domain"/>
</dbReference>
<dbReference type="AlphaFoldDB" id="A0A9X4B422"/>
<dbReference type="PANTHER" id="PTHR42709:SF6">
    <property type="entry name" value="UNDECAPRENYL PHOSPHATE TRANSPORTER A"/>
    <property type="match status" value="1"/>
</dbReference>
<evidence type="ECO:0000256" key="1">
    <source>
        <dbReference type="ARBA" id="ARBA00004651"/>
    </source>
</evidence>
<evidence type="ECO:0000256" key="7">
    <source>
        <dbReference type="SAM" id="Phobius"/>
    </source>
</evidence>
<evidence type="ECO:0000256" key="6">
    <source>
        <dbReference type="ARBA" id="ARBA00023136"/>
    </source>
</evidence>
<keyword evidence="3" id="KW-1003">Cell membrane</keyword>
<evidence type="ECO:0000313" key="9">
    <source>
        <dbReference type="EMBL" id="MDC4241778.1"/>
    </source>
</evidence>
<accession>A0A9X4B422</accession>
<name>A0A9X4B422_9CLOT</name>
<comment type="similarity">
    <text evidence="2">Belongs to the DedA family.</text>
</comment>
<keyword evidence="5 7" id="KW-1133">Transmembrane helix</keyword>
<keyword evidence="6 7" id="KW-0472">Membrane</keyword>
<evidence type="ECO:0000259" key="8">
    <source>
        <dbReference type="Pfam" id="PF09335"/>
    </source>
</evidence>